<evidence type="ECO:0000313" key="3">
    <source>
        <dbReference type="EMBL" id="EME76919.1"/>
    </source>
</evidence>
<keyword evidence="2" id="KW-1133">Transmembrane helix</keyword>
<keyword evidence="4" id="KW-1185">Reference proteome</keyword>
<organism evidence="3 4">
    <name type="scientific">Pseudocercospora fijiensis (strain CIRAD86)</name>
    <name type="common">Black leaf streak disease fungus</name>
    <name type="synonym">Mycosphaerella fijiensis</name>
    <dbReference type="NCBI Taxonomy" id="383855"/>
    <lineage>
        <taxon>Eukaryota</taxon>
        <taxon>Fungi</taxon>
        <taxon>Dikarya</taxon>
        <taxon>Ascomycota</taxon>
        <taxon>Pezizomycotina</taxon>
        <taxon>Dothideomycetes</taxon>
        <taxon>Dothideomycetidae</taxon>
        <taxon>Mycosphaerellales</taxon>
        <taxon>Mycosphaerellaceae</taxon>
        <taxon>Pseudocercospora</taxon>
    </lineage>
</organism>
<name>M2ZCT4_PSEFD</name>
<dbReference type="Proteomes" id="UP000016932">
    <property type="component" value="Unassembled WGS sequence"/>
</dbReference>
<accession>M2ZCT4</accession>
<sequence length="276" mass="29886">MTEVRMRMERVQNLLAESLSIQDGKRSIEEGKRARLADERANLAAKEDKHLARITTLATIFIPLQFTSGFLSINNDFGQKTRVIWLFFIIGVALTVLALFAVAAANVDDRPEDADKSMFKRAGLRILVVLRFREKPVKAKQEPPTASQESIQPMNDLRPGNTHVVIDTSSTPNGFLGSRPRREQGNFASSTLAASSAAAPQARPLNISASTPVLSSQTNLRTSQTAQSGEPQSSTVMQRNADLRAIPSRGSGGQASAGAQDTRCESNVGVRVQSPS</sequence>
<evidence type="ECO:0000256" key="1">
    <source>
        <dbReference type="SAM" id="MobiDB-lite"/>
    </source>
</evidence>
<protein>
    <submittedName>
        <fullName evidence="3">Uncharacterized protein</fullName>
    </submittedName>
</protein>
<evidence type="ECO:0000313" key="4">
    <source>
        <dbReference type="Proteomes" id="UP000016932"/>
    </source>
</evidence>
<gene>
    <name evidence="3" type="ORF">MYCFIDRAFT_212754</name>
</gene>
<dbReference type="STRING" id="383855.M2ZCT4"/>
<dbReference type="HOGENOM" id="CLU_1008743_0_0_1"/>
<feature type="transmembrane region" description="Helical" evidence="2">
    <location>
        <begin position="50"/>
        <end position="71"/>
    </location>
</feature>
<keyword evidence="2" id="KW-0472">Membrane</keyword>
<keyword evidence="2" id="KW-0812">Transmembrane</keyword>
<dbReference type="EMBL" id="KB446573">
    <property type="protein sequence ID" value="EME76919.1"/>
    <property type="molecule type" value="Genomic_DNA"/>
</dbReference>
<feature type="compositionally biased region" description="Polar residues" evidence="1">
    <location>
        <begin position="211"/>
        <end position="238"/>
    </location>
</feature>
<dbReference type="OrthoDB" id="3231000at2759"/>
<reference evidence="3 4" key="1">
    <citation type="journal article" date="2012" name="PLoS Pathog.">
        <title>Diverse lifestyles and strategies of plant pathogenesis encoded in the genomes of eighteen Dothideomycetes fungi.</title>
        <authorList>
            <person name="Ohm R.A."/>
            <person name="Feau N."/>
            <person name="Henrissat B."/>
            <person name="Schoch C.L."/>
            <person name="Horwitz B.A."/>
            <person name="Barry K.W."/>
            <person name="Condon B.J."/>
            <person name="Copeland A.C."/>
            <person name="Dhillon B."/>
            <person name="Glaser F."/>
            <person name="Hesse C.N."/>
            <person name="Kosti I."/>
            <person name="LaButti K."/>
            <person name="Lindquist E.A."/>
            <person name="Lucas S."/>
            <person name="Salamov A.A."/>
            <person name="Bradshaw R.E."/>
            <person name="Ciuffetti L."/>
            <person name="Hamelin R.C."/>
            <person name="Kema G.H.J."/>
            <person name="Lawrence C."/>
            <person name="Scott J.A."/>
            <person name="Spatafora J.W."/>
            <person name="Turgeon B.G."/>
            <person name="de Wit P.J.G.M."/>
            <person name="Zhong S."/>
            <person name="Goodwin S.B."/>
            <person name="Grigoriev I.V."/>
        </authorList>
    </citation>
    <scope>NUCLEOTIDE SEQUENCE [LARGE SCALE GENOMIC DNA]</scope>
    <source>
        <strain evidence="3 4">CIRAD86</strain>
    </source>
</reference>
<evidence type="ECO:0000256" key="2">
    <source>
        <dbReference type="SAM" id="Phobius"/>
    </source>
</evidence>
<dbReference type="RefSeq" id="XP_007932555.1">
    <property type="nucleotide sequence ID" value="XM_007934364.1"/>
</dbReference>
<dbReference type="KEGG" id="pfj:MYCFIDRAFT_212754"/>
<dbReference type="Gene3D" id="1.20.58.340">
    <property type="entry name" value="Magnesium transport protein CorA, transmembrane region"/>
    <property type="match status" value="1"/>
</dbReference>
<dbReference type="VEuPathDB" id="FungiDB:MYCFIDRAFT_212754"/>
<feature type="transmembrane region" description="Helical" evidence="2">
    <location>
        <begin position="83"/>
        <end position="107"/>
    </location>
</feature>
<feature type="region of interest" description="Disordered" evidence="1">
    <location>
        <begin position="211"/>
        <end position="276"/>
    </location>
</feature>
<dbReference type="GeneID" id="19337822"/>
<feature type="region of interest" description="Disordered" evidence="1">
    <location>
        <begin position="138"/>
        <end position="188"/>
    </location>
</feature>
<dbReference type="AlphaFoldDB" id="M2ZCT4"/>
<proteinExistence type="predicted"/>
<feature type="compositionally biased region" description="Polar residues" evidence="1">
    <location>
        <begin position="144"/>
        <end position="153"/>
    </location>
</feature>